<reference evidence="1 2" key="1">
    <citation type="submission" date="2018-08" db="EMBL/GenBank/DDBJ databases">
        <title>Genomic Encyclopedia of Archaeal and Bacterial Type Strains, Phase II (KMG-II): from individual species to whole genera.</title>
        <authorList>
            <person name="Goeker M."/>
        </authorList>
    </citation>
    <scope>NUCLEOTIDE SEQUENCE [LARGE SCALE GENOMIC DNA]</scope>
    <source>
        <strain evidence="1 2">DSM 45791</strain>
    </source>
</reference>
<dbReference type="AlphaFoldDB" id="A0A3E0GUP2"/>
<evidence type="ECO:0000313" key="2">
    <source>
        <dbReference type="Proteomes" id="UP000256269"/>
    </source>
</evidence>
<proteinExistence type="predicted"/>
<comment type="caution">
    <text evidence="1">The sequence shown here is derived from an EMBL/GenBank/DDBJ whole genome shotgun (WGS) entry which is preliminary data.</text>
</comment>
<evidence type="ECO:0000313" key="1">
    <source>
        <dbReference type="EMBL" id="REH28611.1"/>
    </source>
</evidence>
<name>A0A3E0GUP2_9PSEU</name>
<dbReference type="EMBL" id="QUNO01000026">
    <property type="protein sequence ID" value="REH28611.1"/>
    <property type="molecule type" value="Genomic_DNA"/>
</dbReference>
<sequence>MPGLAHADIPSAQVQVCTTAPMAIHAQLSGPNQMGNTVASRAFTVPPREGCFTYANWWWQKGTPLMVVHGASSVEASWTADTFTIPSSFNGAVYTVWVTV</sequence>
<accession>A0A3E0GUP2</accession>
<organism evidence="1 2">
    <name type="scientific">Kutzneria buriramensis</name>
    <dbReference type="NCBI Taxonomy" id="1045776"/>
    <lineage>
        <taxon>Bacteria</taxon>
        <taxon>Bacillati</taxon>
        <taxon>Actinomycetota</taxon>
        <taxon>Actinomycetes</taxon>
        <taxon>Pseudonocardiales</taxon>
        <taxon>Pseudonocardiaceae</taxon>
        <taxon>Kutzneria</taxon>
    </lineage>
</organism>
<gene>
    <name evidence="1" type="ORF">BCF44_12653</name>
</gene>
<keyword evidence="2" id="KW-1185">Reference proteome</keyword>
<protein>
    <submittedName>
        <fullName evidence="1">Uncharacterized protein</fullName>
    </submittedName>
</protein>
<dbReference type="Proteomes" id="UP000256269">
    <property type="component" value="Unassembled WGS sequence"/>
</dbReference>